<dbReference type="SMART" id="SM00900">
    <property type="entry name" value="FMN_bind"/>
    <property type="match status" value="1"/>
</dbReference>
<dbReference type="InterPro" id="IPR007329">
    <property type="entry name" value="FMN-bd"/>
</dbReference>
<dbReference type="PROSITE" id="PS51257">
    <property type="entry name" value="PROKAR_LIPOPROTEIN"/>
    <property type="match status" value="1"/>
</dbReference>
<dbReference type="AlphaFoldDB" id="A0A1C6JYV6"/>
<name>A0A1C6JYV6_9FIRM</name>
<reference evidence="3" key="1">
    <citation type="submission" date="2015-09" db="EMBL/GenBank/DDBJ databases">
        <authorList>
            <consortium name="Pathogen Informatics"/>
        </authorList>
    </citation>
    <scope>NUCLEOTIDE SEQUENCE</scope>
    <source>
        <strain evidence="3">2789STDY5834896</strain>
    </source>
</reference>
<evidence type="ECO:0000256" key="1">
    <source>
        <dbReference type="SAM" id="SignalP"/>
    </source>
</evidence>
<dbReference type="GO" id="GO:0010181">
    <property type="term" value="F:FMN binding"/>
    <property type="evidence" value="ECO:0007669"/>
    <property type="project" value="InterPro"/>
</dbReference>
<gene>
    <name evidence="3" type="ORF">SAMEA3545359_02443</name>
</gene>
<proteinExistence type="predicted"/>
<feature type="domain" description="FMN-binding" evidence="2">
    <location>
        <begin position="41"/>
        <end position="127"/>
    </location>
</feature>
<dbReference type="Gene3D" id="3.90.1010.20">
    <property type="match status" value="1"/>
</dbReference>
<feature type="chain" id="PRO_5038331556" evidence="1">
    <location>
        <begin position="29"/>
        <end position="145"/>
    </location>
</feature>
<sequence length="145" mass="15929">MKKFMAMAVAACCALLVFVGCGSSYKDGAYKAQYKDADEHGWTEFVEVTVKDGKVSDVTFDAKNADGKLKSQDAEYKSYMEATGTWPEKFYGDIAEQYKEKQSAEKMDAVAGATNSSDSFKVLMTELEKSMKEGNTDTITVEASK</sequence>
<feature type="signal peptide" evidence="1">
    <location>
        <begin position="1"/>
        <end position="28"/>
    </location>
</feature>
<dbReference type="Pfam" id="PF04205">
    <property type="entry name" value="FMN_bind"/>
    <property type="match status" value="1"/>
</dbReference>
<evidence type="ECO:0000259" key="2">
    <source>
        <dbReference type="SMART" id="SM00900"/>
    </source>
</evidence>
<keyword evidence="3" id="KW-0449">Lipoprotein</keyword>
<protein>
    <submittedName>
        <fullName evidence="3">Major membrane immunogen, membrane-anchored lipoprotein</fullName>
    </submittedName>
</protein>
<dbReference type="GO" id="GO:0016020">
    <property type="term" value="C:membrane"/>
    <property type="evidence" value="ECO:0007669"/>
    <property type="project" value="InterPro"/>
</dbReference>
<organism evidence="3">
    <name type="scientific">uncultured Anaerotruncus sp</name>
    <dbReference type="NCBI Taxonomy" id="905011"/>
    <lineage>
        <taxon>Bacteria</taxon>
        <taxon>Bacillati</taxon>
        <taxon>Bacillota</taxon>
        <taxon>Clostridia</taxon>
        <taxon>Eubacteriales</taxon>
        <taxon>Oscillospiraceae</taxon>
        <taxon>Anaerotruncus</taxon>
        <taxon>environmental samples</taxon>
    </lineage>
</organism>
<accession>A0A1C6JYV6</accession>
<dbReference type="EMBL" id="FMHG01000002">
    <property type="protein sequence ID" value="SCJ87292.1"/>
    <property type="molecule type" value="Genomic_DNA"/>
</dbReference>
<evidence type="ECO:0000313" key="3">
    <source>
        <dbReference type="EMBL" id="SCJ87292.1"/>
    </source>
</evidence>
<keyword evidence="1" id="KW-0732">Signal</keyword>